<protein>
    <submittedName>
        <fullName evidence="1">Uncharacterized protein</fullName>
    </submittedName>
</protein>
<dbReference type="EMBL" id="AP024238">
    <property type="protein sequence ID" value="BCO26665.1"/>
    <property type="molecule type" value="Genomic_DNA"/>
</dbReference>
<evidence type="ECO:0000313" key="1">
    <source>
        <dbReference type="EMBL" id="BCO26665.1"/>
    </source>
</evidence>
<evidence type="ECO:0000313" key="2">
    <source>
        <dbReference type="Proteomes" id="UP000824366"/>
    </source>
</evidence>
<gene>
    <name evidence="1" type="ORF">MIZ03_1548</name>
</gene>
<name>A0ABM7MK64_9BURK</name>
<dbReference type="Proteomes" id="UP000824366">
    <property type="component" value="Chromosome"/>
</dbReference>
<sequence length="49" mass="5614">MNASCPFSETAGFFAIFIAADYAITENFEAFFDAEKFTFIWSTLRCKSR</sequence>
<keyword evidence="2" id="KW-1185">Reference proteome</keyword>
<accession>A0ABM7MK64</accession>
<reference evidence="1 2" key="1">
    <citation type="journal article" date="2021" name="Microbiol. Spectr.">
        <title>A Single Bacterium Capable of Oxidation and Reduction of Iron at Circumneutral pH.</title>
        <authorList>
            <person name="Kato S."/>
            <person name="Ohkuma M."/>
        </authorList>
    </citation>
    <scope>NUCLEOTIDE SEQUENCE [LARGE SCALE GENOMIC DNA]</scope>
    <source>
        <strain evidence="1 2">MIZ03</strain>
    </source>
</reference>
<organism evidence="1 2">
    <name type="scientific">Rhodoferax lithotrophicus</name>
    <dbReference type="NCBI Taxonomy" id="2798804"/>
    <lineage>
        <taxon>Bacteria</taxon>
        <taxon>Pseudomonadati</taxon>
        <taxon>Pseudomonadota</taxon>
        <taxon>Betaproteobacteria</taxon>
        <taxon>Burkholderiales</taxon>
        <taxon>Comamonadaceae</taxon>
        <taxon>Rhodoferax</taxon>
    </lineage>
</organism>
<proteinExistence type="predicted"/>